<evidence type="ECO:0000313" key="1">
    <source>
        <dbReference type="EMBL" id="GIJ65632.1"/>
    </source>
</evidence>
<dbReference type="RefSeq" id="WP_203925639.1">
    <property type="nucleotide sequence ID" value="NZ_BOPH01000007.1"/>
</dbReference>
<sequence>MARLNMKERTVQFYEVVEADSGQQVRVGQRNWAEILGEIARAKIDERTCEAGNILVGTVHTHEDEDYLLLHRVKQPGEWLSVMDMATGHWRELESKASEGYLETTAIAFLPYGNLVGIMQGSVSSPTHKSLETWINGLKLFTKPVVVRPVLSKAEVDKLSTASGAAKVEIRIGQNRAAVLQQKTGRLARFLRAASAEYGGDIRVTMTISIPRGGGDARDEDRSRLLDDLRDLQDVMPGAAAVARARLIYSDPGGAEHSRLSEFVEHHITAKRRVPAVDEAGHSIKILSAVLVIMEVAAEFEDELRLAADVPD</sequence>
<dbReference type="AlphaFoldDB" id="A0A8J3ZMD6"/>
<reference evidence="1" key="1">
    <citation type="submission" date="2021-01" db="EMBL/GenBank/DDBJ databases">
        <title>Whole genome shotgun sequence of Virgisporangium ochraceum NBRC 16418.</title>
        <authorList>
            <person name="Komaki H."/>
            <person name="Tamura T."/>
        </authorList>
    </citation>
    <scope>NUCLEOTIDE SEQUENCE</scope>
    <source>
        <strain evidence="1">NBRC 16418</strain>
    </source>
</reference>
<evidence type="ECO:0000313" key="2">
    <source>
        <dbReference type="Proteomes" id="UP000635606"/>
    </source>
</evidence>
<name>A0A8J3ZMD6_9ACTN</name>
<protein>
    <submittedName>
        <fullName evidence="1">Uncharacterized protein</fullName>
    </submittedName>
</protein>
<accession>A0A8J3ZMD6</accession>
<gene>
    <name evidence="1" type="ORF">Voc01_005490</name>
</gene>
<proteinExistence type="predicted"/>
<keyword evidence="2" id="KW-1185">Reference proteome</keyword>
<dbReference type="Proteomes" id="UP000635606">
    <property type="component" value="Unassembled WGS sequence"/>
</dbReference>
<comment type="caution">
    <text evidence="1">The sequence shown here is derived from an EMBL/GenBank/DDBJ whole genome shotgun (WGS) entry which is preliminary data.</text>
</comment>
<dbReference type="EMBL" id="BOPH01000007">
    <property type="protein sequence ID" value="GIJ65632.1"/>
    <property type="molecule type" value="Genomic_DNA"/>
</dbReference>
<organism evidence="1 2">
    <name type="scientific">Virgisporangium ochraceum</name>
    <dbReference type="NCBI Taxonomy" id="65505"/>
    <lineage>
        <taxon>Bacteria</taxon>
        <taxon>Bacillati</taxon>
        <taxon>Actinomycetota</taxon>
        <taxon>Actinomycetes</taxon>
        <taxon>Micromonosporales</taxon>
        <taxon>Micromonosporaceae</taxon>
        <taxon>Virgisporangium</taxon>
    </lineage>
</organism>